<feature type="compositionally biased region" description="Basic and acidic residues" evidence="1">
    <location>
        <begin position="1"/>
        <end position="15"/>
    </location>
</feature>
<comment type="caution">
    <text evidence="2">The sequence shown here is derived from an EMBL/GenBank/DDBJ whole genome shotgun (WGS) entry which is preliminary data.</text>
</comment>
<reference evidence="2 3" key="1">
    <citation type="journal article" date="2023" name="Plants (Basel)">
        <title>Bridging the Gap: Combining Genomics and Transcriptomics Approaches to Understand Stylosanthes scabra, an Orphan Legume from the Brazilian Caatinga.</title>
        <authorList>
            <person name="Ferreira-Neto J.R.C."/>
            <person name="da Silva M.D."/>
            <person name="Binneck E."/>
            <person name="de Melo N.F."/>
            <person name="da Silva R.H."/>
            <person name="de Melo A.L.T.M."/>
            <person name="Pandolfi V."/>
            <person name="Bustamante F.O."/>
            <person name="Brasileiro-Vidal A.C."/>
            <person name="Benko-Iseppon A.M."/>
        </authorList>
    </citation>
    <scope>NUCLEOTIDE SEQUENCE [LARGE SCALE GENOMIC DNA]</scope>
    <source>
        <tissue evidence="2">Leaves</tissue>
    </source>
</reference>
<sequence length="118" mass="13059">MKTIPKGESEGRERFQEEEETEELQLVSNGGWSLRTGHKSVTTATRRRTRRREGLLTTTLVDADGKVRLTASGGGLRLDLVRDGGGGHEWGCGGEHGAAEDQRLAKERMGRRWKSKIA</sequence>
<organism evidence="2 3">
    <name type="scientific">Stylosanthes scabra</name>
    <dbReference type="NCBI Taxonomy" id="79078"/>
    <lineage>
        <taxon>Eukaryota</taxon>
        <taxon>Viridiplantae</taxon>
        <taxon>Streptophyta</taxon>
        <taxon>Embryophyta</taxon>
        <taxon>Tracheophyta</taxon>
        <taxon>Spermatophyta</taxon>
        <taxon>Magnoliopsida</taxon>
        <taxon>eudicotyledons</taxon>
        <taxon>Gunneridae</taxon>
        <taxon>Pentapetalae</taxon>
        <taxon>rosids</taxon>
        <taxon>fabids</taxon>
        <taxon>Fabales</taxon>
        <taxon>Fabaceae</taxon>
        <taxon>Papilionoideae</taxon>
        <taxon>50 kb inversion clade</taxon>
        <taxon>dalbergioids sensu lato</taxon>
        <taxon>Dalbergieae</taxon>
        <taxon>Pterocarpus clade</taxon>
        <taxon>Stylosanthes</taxon>
    </lineage>
</organism>
<evidence type="ECO:0000256" key="1">
    <source>
        <dbReference type="SAM" id="MobiDB-lite"/>
    </source>
</evidence>
<gene>
    <name evidence="2" type="ORF">PIB30_008105</name>
</gene>
<evidence type="ECO:0000313" key="3">
    <source>
        <dbReference type="Proteomes" id="UP001341840"/>
    </source>
</evidence>
<feature type="compositionally biased region" description="Basic and acidic residues" evidence="1">
    <location>
        <begin position="97"/>
        <end position="110"/>
    </location>
</feature>
<evidence type="ECO:0000313" key="2">
    <source>
        <dbReference type="EMBL" id="MED6192230.1"/>
    </source>
</evidence>
<protein>
    <submittedName>
        <fullName evidence="2">Uncharacterized protein</fullName>
    </submittedName>
</protein>
<keyword evidence="3" id="KW-1185">Reference proteome</keyword>
<accession>A0ABU6X6A7</accession>
<feature type="region of interest" description="Disordered" evidence="1">
    <location>
        <begin position="1"/>
        <end position="52"/>
    </location>
</feature>
<proteinExistence type="predicted"/>
<name>A0ABU6X6A7_9FABA</name>
<dbReference type="EMBL" id="JASCZI010211466">
    <property type="protein sequence ID" value="MED6192230.1"/>
    <property type="molecule type" value="Genomic_DNA"/>
</dbReference>
<dbReference type="Proteomes" id="UP001341840">
    <property type="component" value="Unassembled WGS sequence"/>
</dbReference>
<feature type="region of interest" description="Disordered" evidence="1">
    <location>
        <begin position="93"/>
        <end position="118"/>
    </location>
</feature>